<dbReference type="EMBL" id="JAUIZM010000004">
    <property type="protein sequence ID" value="KAK1390273.1"/>
    <property type="molecule type" value="Genomic_DNA"/>
</dbReference>
<dbReference type="InterPro" id="IPR011043">
    <property type="entry name" value="Gal_Oxase/kelch_b-propeller"/>
</dbReference>
<accession>A0AAD8N0D5</accession>
<comment type="caution">
    <text evidence="2">The sequence shown here is derived from an EMBL/GenBank/DDBJ whole genome shotgun (WGS) entry which is preliminary data.</text>
</comment>
<reference evidence="2" key="1">
    <citation type="submission" date="2023-02" db="EMBL/GenBank/DDBJ databases">
        <title>Genome of toxic invasive species Heracleum sosnowskyi carries increased number of genes despite the absence of recent whole-genome duplications.</title>
        <authorList>
            <person name="Schelkunov M."/>
            <person name="Shtratnikova V."/>
            <person name="Makarenko M."/>
            <person name="Klepikova A."/>
            <person name="Omelchenko D."/>
            <person name="Novikova G."/>
            <person name="Obukhova E."/>
            <person name="Bogdanov V."/>
            <person name="Penin A."/>
            <person name="Logacheva M."/>
        </authorList>
    </citation>
    <scope>NUCLEOTIDE SEQUENCE</scope>
    <source>
        <strain evidence="2">Hsosn_3</strain>
        <tissue evidence="2">Leaf</tissue>
    </source>
</reference>
<dbReference type="InterPro" id="IPR050942">
    <property type="entry name" value="F-box_BR-signaling"/>
</dbReference>
<keyword evidence="3" id="KW-1185">Reference proteome</keyword>
<reference evidence="2" key="2">
    <citation type="submission" date="2023-05" db="EMBL/GenBank/DDBJ databases">
        <authorList>
            <person name="Schelkunov M.I."/>
        </authorList>
    </citation>
    <scope>NUCLEOTIDE SEQUENCE</scope>
    <source>
        <strain evidence="2">Hsosn_3</strain>
        <tissue evidence="2">Leaf</tissue>
    </source>
</reference>
<organism evidence="2 3">
    <name type="scientific">Heracleum sosnowskyi</name>
    <dbReference type="NCBI Taxonomy" id="360622"/>
    <lineage>
        <taxon>Eukaryota</taxon>
        <taxon>Viridiplantae</taxon>
        <taxon>Streptophyta</taxon>
        <taxon>Embryophyta</taxon>
        <taxon>Tracheophyta</taxon>
        <taxon>Spermatophyta</taxon>
        <taxon>Magnoliopsida</taxon>
        <taxon>eudicotyledons</taxon>
        <taxon>Gunneridae</taxon>
        <taxon>Pentapetalae</taxon>
        <taxon>asterids</taxon>
        <taxon>campanulids</taxon>
        <taxon>Apiales</taxon>
        <taxon>Apiaceae</taxon>
        <taxon>Apioideae</taxon>
        <taxon>apioid superclade</taxon>
        <taxon>Tordylieae</taxon>
        <taxon>Tordyliinae</taxon>
        <taxon>Heracleum</taxon>
    </lineage>
</organism>
<dbReference type="InterPro" id="IPR005174">
    <property type="entry name" value="KIB1-4_b-propeller"/>
</dbReference>
<evidence type="ECO:0000313" key="3">
    <source>
        <dbReference type="Proteomes" id="UP001237642"/>
    </source>
</evidence>
<feature type="domain" description="KIB1-4 beta-propeller" evidence="1">
    <location>
        <begin position="151"/>
        <end position="385"/>
    </location>
</feature>
<evidence type="ECO:0000313" key="2">
    <source>
        <dbReference type="EMBL" id="KAK1390273.1"/>
    </source>
</evidence>
<dbReference type="Pfam" id="PF03478">
    <property type="entry name" value="Beta-prop_KIB1-4"/>
    <property type="match status" value="1"/>
</dbReference>
<sequence length="458" mass="52588">MILFSLYCLVKIFRFFNGNVFVCRYQSLPETEEEVINQVISLPEAKDDNKVSWSQLDSNLLGEIMCRLASPTDQARFRAVCQTWLAVEPTAAPALLPWFVGYNRSVVCFTGTLEMLLYEPSSTFDPTSVDKISLTKLGIPSPPSFDDNGATCINNWLFFCIRQPITRLSCYRRNFVLYSPLTKEVIKLPQSDYPFPYIFSRTFSTDPKSPDCVFLISDGRCLDSQKIVILTYRNGDEQWTARKFNRVEQFVPCSICFSIYFQGMFYIVTALGQIASYNSDNGEFRLKNVQVDDEFEVNYSCELQYEVFEFNGYLTLIYFGSRHETHNNNFPGNPCIKRFDWSNNVWIPMRSLGDETLFVGKQFHAVGTFKARHNEVVPNKIYYFSASGCMIYSVENDGALVEHEFITSNFPNRNTTNYYLASGGDSHGSTWLGHLLGLGQYSWITIFFWLKPPNVMSS</sequence>
<dbReference type="PANTHER" id="PTHR44259:SF114">
    <property type="entry name" value="OS06G0707300 PROTEIN"/>
    <property type="match status" value="1"/>
</dbReference>
<protein>
    <recommendedName>
        <fullName evidence="1">KIB1-4 beta-propeller domain-containing protein</fullName>
    </recommendedName>
</protein>
<dbReference type="SUPFAM" id="SSF50965">
    <property type="entry name" value="Galactose oxidase, central domain"/>
    <property type="match status" value="1"/>
</dbReference>
<evidence type="ECO:0000259" key="1">
    <source>
        <dbReference type="Pfam" id="PF03478"/>
    </source>
</evidence>
<dbReference type="Proteomes" id="UP001237642">
    <property type="component" value="Unassembled WGS sequence"/>
</dbReference>
<name>A0AAD8N0D5_9APIA</name>
<gene>
    <name evidence="2" type="ORF">POM88_018451</name>
</gene>
<proteinExistence type="predicted"/>
<dbReference type="PANTHER" id="PTHR44259">
    <property type="entry name" value="OS07G0183000 PROTEIN-RELATED"/>
    <property type="match status" value="1"/>
</dbReference>
<dbReference type="AlphaFoldDB" id="A0AAD8N0D5"/>